<dbReference type="Gene3D" id="3.40.190.10">
    <property type="entry name" value="Periplasmic binding protein-like II"/>
    <property type="match status" value="2"/>
</dbReference>
<evidence type="ECO:0000313" key="1">
    <source>
        <dbReference type="EMBL" id="MPN16341.1"/>
    </source>
</evidence>
<organism evidence="1">
    <name type="scientific">bioreactor metagenome</name>
    <dbReference type="NCBI Taxonomy" id="1076179"/>
    <lineage>
        <taxon>unclassified sequences</taxon>
        <taxon>metagenomes</taxon>
        <taxon>ecological metagenomes</taxon>
    </lineage>
</organism>
<proteinExistence type="predicted"/>
<sequence length="83" mass="9015">MKAGRLAAVVADEIMARYYLSTDAYKDLALLDDILAPENYGIGFKQGNAAMRNAVQAILNLMVADGSASEISTQWFGKDIMVK</sequence>
<dbReference type="AlphaFoldDB" id="A0A645FPJ5"/>
<dbReference type="EMBL" id="VSSQ01063277">
    <property type="protein sequence ID" value="MPN16341.1"/>
    <property type="molecule type" value="Genomic_DNA"/>
</dbReference>
<accession>A0A645FPJ5</accession>
<protein>
    <submittedName>
        <fullName evidence="1">Uncharacterized protein</fullName>
    </submittedName>
</protein>
<name>A0A645FPJ5_9ZZZZ</name>
<dbReference type="SUPFAM" id="SSF53850">
    <property type="entry name" value="Periplasmic binding protein-like II"/>
    <property type="match status" value="1"/>
</dbReference>
<comment type="caution">
    <text evidence="1">The sequence shown here is derived from an EMBL/GenBank/DDBJ whole genome shotgun (WGS) entry which is preliminary data.</text>
</comment>
<gene>
    <name evidence="1" type="ORF">SDC9_163680</name>
</gene>
<reference evidence="1" key="1">
    <citation type="submission" date="2019-08" db="EMBL/GenBank/DDBJ databases">
        <authorList>
            <person name="Kucharzyk K."/>
            <person name="Murdoch R.W."/>
            <person name="Higgins S."/>
            <person name="Loffler F."/>
        </authorList>
    </citation>
    <scope>NUCLEOTIDE SEQUENCE</scope>
</reference>